<reference evidence="3 4" key="2">
    <citation type="journal article" date="2023" name="ChemBioChem">
        <title>Acyltransferase Domain Exchange between Two Independent Type I Polyketide Synthases in the Same Producer Strain of Macrolide Antibiotics.</title>
        <authorList>
            <person name="Kudo F."/>
            <person name="Kishikawa K."/>
            <person name="Tsuboi K."/>
            <person name="Kido T."/>
            <person name="Usui T."/>
            <person name="Hashimoto J."/>
            <person name="Shin-Ya K."/>
            <person name="Miyanaga A."/>
            <person name="Eguchi T."/>
        </authorList>
    </citation>
    <scope>NUCLEOTIDE SEQUENCE [LARGE SCALE GENOMIC DNA]</scope>
    <source>
        <strain evidence="3 4">A-8890</strain>
    </source>
</reference>
<dbReference type="Pfam" id="PF00378">
    <property type="entry name" value="ECH_1"/>
    <property type="match status" value="1"/>
</dbReference>
<name>A0ABN5VDD7_9ACTN</name>
<protein>
    <recommendedName>
        <fullName evidence="5">Enoyl-CoA hydratase</fullName>
    </recommendedName>
</protein>
<sequence>MSAMPPPGTVHGKAEDSVGWVTISNPGRRNALSISMMGQLDEILRRLDDDPTVRVIVLRGEGRVAFAAGADISEFEAQQTSAVTRSLAEKTEASLFGGLATLSTPLIAMIHGHCLGAGVAVALGADIRIAADDSRFAIPAARLGIGYPVTLTHALVHAVGPGYAAEILFTGRPLAAAEALHAGLVNRVLPAGELEEATRALAAAIAANAPLTVRAAKAAIKSAVDATRREDAEALVAACAESDDVREGQRAFMQKRRPEFSGR</sequence>
<dbReference type="PANTHER" id="PTHR11941">
    <property type="entry name" value="ENOYL-COA HYDRATASE-RELATED"/>
    <property type="match status" value="1"/>
</dbReference>
<dbReference type="EMBL" id="AP018448">
    <property type="protein sequence ID" value="BBC30963.1"/>
    <property type="molecule type" value="Genomic_DNA"/>
</dbReference>
<dbReference type="Gene3D" id="3.90.226.10">
    <property type="entry name" value="2-enoyl-CoA Hydratase, Chain A, domain 1"/>
    <property type="match status" value="1"/>
</dbReference>
<dbReference type="PANTHER" id="PTHR11941:SF54">
    <property type="entry name" value="ENOYL-COA HYDRATASE, MITOCHONDRIAL"/>
    <property type="match status" value="1"/>
</dbReference>
<evidence type="ECO:0000313" key="4">
    <source>
        <dbReference type="Proteomes" id="UP001321542"/>
    </source>
</evidence>
<dbReference type="Proteomes" id="UP001321542">
    <property type="component" value="Chromosome"/>
</dbReference>
<dbReference type="InterPro" id="IPR029045">
    <property type="entry name" value="ClpP/crotonase-like_dom_sf"/>
</dbReference>
<keyword evidence="4" id="KW-1185">Reference proteome</keyword>
<comment type="similarity">
    <text evidence="1 2">Belongs to the enoyl-CoA hydratase/isomerase family.</text>
</comment>
<organism evidence="3 4">
    <name type="scientific">Streptomyces graminofaciens</name>
    <dbReference type="NCBI Taxonomy" id="68212"/>
    <lineage>
        <taxon>Bacteria</taxon>
        <taxon>Bacillati</taxon>
        <taxon>Actinomycetota</taxon>
        <taxon>Actinomycetes</taxon>
        <taxon>Kitasatosporales</taxon>
        <taxon>Streptomycetaceae</taxon>
        <taxon>Streptomyces</taxon>
    </lineage>
</organism>
<dbReference type="InterPro" id="IPR001753">
    <property type="entry name" value="Enoyl-CoA_hydra/iso"/>
</dbReference>
<evidence type="ECO:0008006" key="5">
    <source>
        <dbReference type="Google" id="ProtNLM"/>
    </source>
</evidence>
<gene>
    <name evidence="3" type="ORF">SGFS_022570</name>
</gene>
<evidence type="ECO:0000256" key="1">
    <source>
        <dbReference type="ARBA" id="ARBA00005254"/>
    </source>
</evidence>
<evidence type="ECO:0000256" key="2">
    <source>
        <dbReference type="RuleBase" id="RU003707"/>
    </source>
</evidence>
<reference evidence="3 4" key="1">
    <citation type="journal article" date="2010" name="ChemBioChem">
        <title>Cloning and characterization of the biosynthetic gene cluster of 16-membered macrolide antibiotic FD-891: involvement of a dual functional cytochrome P450 monooxygenase catalyzing epoxidation and hydroxylation.</title>
        <authorList>
            <person name="Kudo F."/>
            <person name="Motegi A."/>
            <person name="Mizoue K."/>
            <person name="Eguchi T."/>
        </authorList>
    </citation>
    <scope>NUCLEOTIDE SEQUENCE [LARGE SCALE GENOMIC DNA]</scope>
    <source>
        <strain evidence="3 4">A-8890</strain>
    </source>
</reference>
<dbReference type="SUPFAM" id="SSF52096">
    <property type="entry name" value="ClpP/crotonase"/>
    <property type="match status" value="1"/>
</dbReference>
<evidence type="ECO:0000313" key="3">
    <source>
        <dbReference type="EMBL" id="BBC30963.1"/>
    </source>
</evidence>
<proteinExistence type="inferred from homology"/>
<dbReference type="CDD" id="cd06558">
    <property type="entry name" value="crotonase-like"/>
    <property type="match status" value="1"/>
</dbReference>
<dbReference type="InterPro" id="IPR018376">
    <property type="entry name" value="Enoyl-CoA_hyd/isom_CS"/>
</dbReference>
<accession>A0ABN5VDD7</accession>
<dbReference type="PROSITE" id="PS00166">
    <property type="entry name" value="ENOYL_COA_HYDRATASE"/>
    <property type="match status" value="1"/>
</dbReference>